<dbReference type="InterPro" id="IPR013766">
    <property type="entry name" value="Thioredoxin_domain"/>
</dbReference>
<dbReference type="PANTHER" id="PTHR13887">
    <property type="entry name" value="GLUTATHIONE S-TRANSFERASE KAPPA"/>
    <property type="match status" value="1"/>
</dbReference>
<protein>
    <recommendedName>
        <fullName evidence="8">Thioredoxin domain-containing protein</fullName>
    </recommendedName>
</protein>
<feature type="compositionally biased region" description="Low complexity" evidence="6">
    <location>
        <begin position="56"/>
        <end position="70"/>
    </location>
</feature>
<keyword evidence="3" id="KW-0560">Oxidoreductase</keyword>
<dbReference type="EMBL" id="MFDD01000014">
    <property type="protein sequence ID" value="OGE40062.1"/>
    <property type="molecule type" value="Genomic_DNA"/>
</dbReference>
<keyword evidence="2" id="KW-0732">Signal</keyword>
<accession>A0A1F5KGK8</accession>
<keyword evidence="7" id="KW-1133">Transmembrane helix</keyword>
<name>A0A1F5KGK8_9BACT</name>
<evidence type="ECO:0000313" key="10">
    <source>
        <dbReference type="Proteomes" id="UP000177328"/>
    </source>
</evidence>
<evidence type="ECO:0000313" key="9">
    <source>
        <dbReference type="EMBL" id="OGE40062.1"/>
    </source>
</evidence>
<feature type="transmembrane region" description="Helical" evidence="7">
    <location>
        <begin position="20"/>
        <end position="40"/>
    </location>
</feature>
<gene>
    <name evidence="9" type="ORF">A3D25_04640</name>
</gene>
<evidence type="ECO:0000256" key="5">
    <source>
        <dbReference type="ARBA" id="ARBA00023284"/>
    </source>
</evidence>
<dbReference type="PANTHER" id="PTHR13887:SF14">
    <property type="entry name" value="DISULFIDE BOND FORMATION PROTEIN D"/>
    <property type="match status" value="1"/>
</dbReference>
<dbReference type="Pfam" id="PF13462">
    <property type="entry name" value="Thioredoxin_4"/>
    <property type="match status" value="1"/>
</dbReference>
<feature type="domain" description="Thioredoxin" evidence="8">
    <location>
        <begin position="58"/>
        <end position="263"/>
    </location>
</feature>
<evidence type="ECO:0000259" key="8">
    <source>
        <dbReference type="PROSITE" id="PS51352"/>
    </source>
</evidence>
<proteinExistence type="inferred from homology"/>
<evidence type="ECO:0000256" key="2">
    <source>
        <dbReference type="ARBA" id="ARBA00022729"/>
    </source>
</evidence>
<evidence type="ECO:0000256" key="1">
    <source>
        <dbReference type="ARBA" id="ARBA00005791"/>
    </source>
</evidence>
<evidence type="ECO:0000256" key="4">
    <source>
        <dbReference type="ARBA" id="ARBA00023157"/>
    </source>
</evidence>
<evidence type="ECO:0000256" key="3">
    <source>
        <dbReference type="ARBA" id="ARBA00023002"/>
    </source>
</evidence>
<comment type="caution">
    <text evidence="9">The sequence shown here is derived from an EMBL/GenBank/DDBJ whole genome shotgun (WGS) entry which is preliminary data.</text>
</comment>
<dbReference type="InterPro" id="IPR012336">
    <property type="entry name" value="Thioredoxin-like_fold"/>
</dbReference>
<sequence>MALRESGKSFFDSLFGSQSGAIIVGSIIISVSILLSGGIIKIKGLNSSGGLGTPSAVVPTQPTAPSAAPPEDTTPVQVALADAPVLGDKNAPVTMIEFSDYECPFCKSYFTSTYPQIKENYVDKGKVKVVFRNLPLSFHQNAHKEAQAALCVRDQGGDSVYYKYHDAMFTKTTSNGTGLALDQLAKIASEVGVDGAKVQSCLDSGKYKDYVDKDLAYASTVGANGTPTFFIGKSDSSGTITATRIVGAQPYASIQTVIDAALSK</sequence>
<dbReference type="Proteomes" id="UP000177328">
    <property type="component" value="Unassembled WGS sequence"/>
</dbReference>
<dbReference type="SUPFAM" id="SSF52833">
    <property type="entry name" value="Thioredoxin-like"/>
    <property type="match status" value="1"/>
</dbReference>
<keyword evidence="5" id="KW-0676">Redox-active center</keyword>
<comment type="similarity">
    <text evidence="1">Belongs to the thioredoxin family. DsbA subfamily.</text>
</comment>
<keyword evidence="7" id="KW-0812">Transmembrane</keyword>
<evidence type="ECO:0000256" key="6">
    <source>
        <dbReference type="SAM" id="MobiDB-lite"/>
    </source>
</evidence>
<dbReference type="PROSITE" id="PS51352">
    <property type="entry name" value="THIOREDOXIN_2"/>
    <property type="match status" value="1"/>
</dbReference>
<dbReference type="GO" id="GO:0016491">
    <property type="term" value="F:oxidoreductase activity"/>
    <property type="evidence" value="ECO:0007669"/>
    <property type="project" value="UniProtKB-KW"/>
</dbReference>
<keyword evidence="4" id="KW-1015">Disulfide bond</keyword>
<keyword evidence="7" id="KW-0472">Membrane</keyword>
<dbReference type="AlphaFoldDB" id="A0A1F5KGK8"/>
<reference evidence="9 10" key="1">
    <citation type="journal article" date="2016" name="Nat. Commun.">
        <title>Thousands of microbial genomes shed light on interconnected biogeochemical processes in an aquifer system.</title>
        <authorList>
            <person name="Anantharaman K."/>
            <person name="Brown C.T."/>
            <person name="Hug L.A."/>
            <person name="Sharon I."/>
            <person name="Castelle C.J."/>
            <person name="Probst A.J."/>
            <person name="Thomas B.C."/>
            <person name="Singh A."/>
            <person name="Wilkins M.J."/>
            <person name="Karaoz U."/>
            <person name="Brodie E.L."/>
            <person name="Williams K.H."/>
            <person name="Hubbard S.S."/>
            <person name="Banfield J.F."/>
        </authorList>
    </citation>
    <scope>NUCLEOTIDE SEQUENCE [LARGE SCALE GENOMIC DNA]</scope>
</reference>
<feature type="region of interest" description="Disordered" evidence="6">
    <location>
        <begin position="53"/>
        <end position="73"/>
    </location>
</feature>
<dbReference type="Gene3D" id="3.40.30.10">
    <property type="entry name" value="Glutaredoxin"/>
    <property type="match status" value="1"/>
</dbReference>
<evidence type="ECO:0000256" key="7">
    <source>
        <dbReference type="SAM" id="Phobius"/>
    </source>
</evidence>
<dbReference type="InterPro" id="IPR036249">
    <property type="entry name" value="Thioredoxin-like_sf"/>
</dbReference>
<organism evidence="9 10">
    <name type="scientific">Candidatus Daviesbacteria bacterium RIFCSPHIGHO2_02_FULL_43_12</name>
    <dbReference type="NCBI Taxonomy" id="1797776"/>
    <lineage>
        <taxon>Bacteria</taxon>
        <taxon>Candidatus Daviesiibacteriota</taxon>
    </lineage>
</organism>